<evidence type="ECO:0008006" key="4">
    <source>
        <dbReference type="Google" id="ProtNLM"/>
    </source>
</evidence>
<name>A0ABN6XVU7_9MICO</name>
<keyword evidence="1" id="KW-1133">Transmembrane helix</keyword>
<sequence length="78" mass="8248">MTELMIEVIAVLVIAVLAIAAATAFGPKVGVATPLLLVVIGIGVGLIPMIPNFQSNPELLLLGVLPPCSTRRRCRCRR</sequence>
<evidence type="ECO:0000256" key="1">
    <source>
        <dbReference type="SAM" id="Phobius"/>
    </source>
</evidence>
<keyword evidence="3" id="KW-1185">Reference proteome</keyword>
<dbReference type="Proteomes" id="UP001321486">
    <property type="component" value="Chromosome"/>
</dbReference>
<protein>
    <recommendedName>
        <fullName evidence="4">Cation/H+ exchanger domain-containing protein</fullName>
    </recommendedName>
</protein>
<evidence type="ECO:0000313" key="2">
    <source>
        <dbReference type="EMBL" id="BDZ47761.1"/>
    </source>
</evidence>
<proteinExistence type="predicted"/>
<gene>
    <name evidence="2" type="ORF">GCM10025867_00020</name>
</gene>
<keyword evidence="1" id="KW-0472">Membrane</keyword>
<dbReference type="RefSeq" id="WP_286344893.1">
    <property type="nucleotide sequence ID" value="NZ_AP027732.1"/>
</dbReference>
<feature type="transmembrane region" description="Helical" evidence="1">
    <location>
        <begin position="34"/>
        <end position="53"/>
    </location>
</feature>
<organism evidence="2 3">
    <name type="scientific">Frondihabitans sucicola</name>
    <dbReference type="NCBI Taxonomy" id="1268041"/>
    <lineage>
        <taxon>Bacteria</taxon>
        <taxon>Bacillati</taxon>
        <taxon>Actinomycetota</taxon>
        <taxon>Actinomycetes</taxon>
        <taxon>Micrococcales</taxon>
        <taxon>Microbacteriaceae</taxon>
        <taxon>Frondihabitans</taxon>
    </lineage>
</organism>
<reference evidence="3" key="1">
    <citation type="journal article" date="2019" name="Int. J. Syst. Evol. Microbiol.">
        <title>The Global Catalogue of Microorganisms (GCM) 10K type strain sequencing project: providing services to taxonomists for standard genome sequencing and annotation.</title>
        <authorList>
            <consortium name="The Broad Institute Genomics Platform"/>
            <consortium name="The Broad Institute Genome Sequencing Center for Infectious Disease"/>
            <person name="Wu L."/>
            <person name="Ma J."/>
        </authorList>
    </citation>
    <scope>NUCLEOTIDE SEQUENCE [LARGE SCALE GENOMIC DNA]</scope>
    <source>
        <strain evidence="3">NBRC 108728</strain>
    </source>
</reference>
<accession>A0ABN6XVU7</accession>
<keyword evidence="1" id="KW-0812">Transmembrane</keyword>
<evidence type="ECO:0000313" key="3">
    <source>
        <dbReference type="Proteomes" id="UP001321486"/>
    </source>
</evidence>
<dbReference type="EMBL" id="AP027732">
    <property type="protein sequence ID" value="BDZ47761.1"/>
    <property type="molecule type" value="Genomic_DNA"/>
</dbReference>